<gene>
    <name evidence="9" type="ORF">NGM99_20075</name>
</gene>
<keyword evidence="6 8" id="KW-1133">Transmembrane helix</keyword>
<feature type="transmembrane region" description="Helical" evidence="8">
    <location>
        <begin position="68"/>
        <end position="86"/>
    </location>
</feature>
<evidence type="ECO:0000256" key="6">
    <source>
        <dbReference type="ARBA" id="ARBA00022989"/>
    </source>
</evidence>
<evidence type="ECO:0000256" key="1">
    <source>
        <dbReference type="ARBA" id="ARBA00004429"/>
    </source>
</evidence>
<dbReference type="HAMAP" id="MF_01085">
    <property type="entry name" value="UPF0283"/>
    <property type="match status" value="1"/>
</dbReference>
<dbReference type="PANTHER" id="PTHR39342">
    <property type="entry name" value="UPF0283 MEMBRANE PROTEIN YCJF"/>
    <property type="match status" value="1"/>
</dbReference>
<keyword evidence="5 8" id="KW-0812">Transmembrane</keyword>
<protein>
    <recommendedName>
        <fullName evidence="8">UPF0283 membrane protein NGM99_20075</fullName>
    </recommendedName>
</protein>
<reference evidence="9 10" key="1">
    <citation type="submission" date="2022-06" db="EMBL/GenBank/DDBJ databases">
        <title>Mesorhizobium sp. strain RP14 Genome sequencing and assembly.</title>
        <authorList>
            <person name="Kim I."/>
        </authorList>
    </citation>
    <scope>NUCLEOTIDE SEQUENCE [LARGE SCALE GENOMIC DNA]</scope>
    <source>
        <strain evidence="10">RP14(2022)</strain>
    </source>
</reference>
<evidence type="ECO:0000256" key="8">
    <source>
        <dbReference type="HAMAP-Rule" id="MF_01085"/>
    </source>
</evidence>
<evidence type="ECO:0000256" key="2">
    <source>
        <dbReference type="ARBA" id="ARBA00008255"/>
    </source>
</evidence>
<dbReference type="Proteomes" id="UP001205906">
    <property type="component" value="Unassembled WGS sequence"/>
</dbReference>
<keyword evidence="10" id="KW-1185">Reference proteome</keyword>
<evidence type="ECO:0000313" key="10">
    <source>
        <dbReference type="Proteomes" id="UP001205906"/>
    </source>
</evidence>
<organism evidence="9 10">
    <name type="scientific">Mesorhizobium liriopis</name>
    <dbReference type="NCBI Taxonomy" id="2953882"/>
    <lineage>
        <taxon>Bacteria</taxon>
        <taxon>Pseudomonadati</taxon>
        <taxon>Pseudomonadota</taxon>
        <taxon>Alphaproteobacteria</taxon>
        <taxon>Hyphomicrobiales</taxon>
        <taxon>Phyllobacteriaceae</taxon>
        <taxon>Mesorhizobium</taxon>
    </lineage>
</organism>
<dbReference type="RefSeq" id="WP_252822281.1">
    <property type="nucleotide sequence ID" value="NZ_JAMXQS010000010.1"/>
</dbReference>
<evidence type="ECO:0000256" key="5">
    <source>
        <dbReference type="ARBA" id="ARBA00022692"/>
    </source>
</evidence>
<accession>A0ABT1CC68</accession>
<dbReference type="InterPro" id="IPR006507">
    <property type="entry name" value="UPF0283"/>
</dbReference>
<keyword evidence="7 8" id="KW-0472">Membrane</keyword>
<proteinExistence type="inferred from homology"/>
<feature type="transmembrane region" description="Helical" evidence="8">
    <location>
        <begin position="98"/>
        <end position="119"/>
    </location>
</feature>
<comment type="similarity">
    <text evidence="2 8">Belongs to the UPF0283 family.</text>
</comment>
<dbReference type="Pfam" id="PF05128">
    <property type="entry name" value="DUF697"/>
    <property type="match status" value="1"/>
</dbReference>
<evidence type="ECO:0000256" key="7">
    <source>
        <dbReference type="ARBA" id="ARBA00023136"/>
    </source>
</evidence>
<keyword evidence="3 8" id="KW-1003">Cell membrane</keyword>
<dbReference type="PANTHER" id="PTHR39342:SF1">
    <property type="entry name" value="UPF0283 MEMBRANE PROTEIN YCJF"/>
    <property type="match status" value="1"/>
</dbReference>
<dbReference type="NCBIfam" id="TIGR01620">
    <property type="entry name" value="hyp_HI0043"/>
    <property type="match status" value="1"/>
</dbReference>
<comment type="caution">
    <text evidence="9">The sequence shown here is derived from an EMBL/GenBank/DDBJ whole genome shotgun (WGS) entry which is preliminary data.</text>
</comment>
<evidence type="ECO:0000313" key="9">
    <source>
        <dbReference type="EMBL" id="MCO6052088.1"/>
    </source>
</evidence>
<comment type="subcellular location">
    <subcellularLocation>
        <location evidence="1">Cell inner membrane</location>
        <topology evidence="1">Multi-pass membrane protein</topology>
    </subcellularLocation>
    <subcellularLocation>
        <location evidence="8">Cell membrane</location>
        <topology evidence="8">Multi-pass membrane protein</topology>
    </subcellularLocation>
</comment>
<sequence>MSDQRRRPASFSVDPVEVPVEPARRPSAFDLRDDKVALDEIDAFAPTELEETIQPVAPRKRRSKLTSIFFGALGVLLSLAFGLWTDALLRDLFARAEWLGWVGAGAAGITVLALAAIFLREGLALRRLASVEAMRERARQVLETNDASAARSLVGDLESLLSSRPETASGRRILDELRDDVIDGDSLLRLAETELLGPIDTRAQALVLEAAKRVSLVTAVSPRAVYDVAFVLFEGSRLVRRLAELYGGRPGTLGFLRLARSALAHLAVTGSIAAGDSVIQQLVGHGLAARLSAKLGEGVINGTMTARIGIAAMEAARPLPFTAVPRPGLGDFVSALARVAARSRTEK</sequence>
<evidence type="ECO:0000256" key="4">
    <source>
        <dbReference type="ARBA" id="ARBA00022519"/>
    </source>
</evidence>
<keyword evidence="4" id="KW-0997">Cell inner membrane</keyword>
<evidence type="ECO:0000256" key="3">
    <source>
        <dbReference type="ARBA" id="ARBA00022475"/>
    </source>
</evidence>
<name>A0ABT1CC68_9HYPH</name>
<dbReference type="InterPro" id="IPR021147">
    <property type="entry name" value="DUF697"/>
</dbReference>
<dbReference type="EMBL" id="JAMXQS010000010">
    <property type="protein sequence ID" value="MCO6052088.1"/>
    <property type="molecule type" value="Genomic_DNA"/>
</dbReference>